<dbReference type="AlphaFoldDB" id="A0A7Y6K806"/>
<gene>
    <name evidence="1" type="ORF">G5S42_43025</name>
</gene>
<organism evidence="1 2">
    <name type="scientific">Paraburkholderia youngii</name>
    <dbReference type="NCBI Taxonomy" id="2782701"/>
    <lineage>
        <taxon>Bacteria</taxon>
        <taxon>Pseudomonadati</taxon>
        <taxon>Pseudomonadota</taxon>
        <taxon>Betaproteobacteria</taxon>
        <taxon>Burkholderiales</taxon>
        <taxon>Burkholderiaceae</taxon>
        <taxon>Paraburkholderia</taxon>
    </lineage>
</organism>
<name>A0A7Y6K806_9BURK</name>
<sequence>MVYKSAFRDIIYPAQNREPLATRYRIVLAKTSRLVRAIVHLVADEPTQPESTDLPTAIDVILNRIIDGELTGVRHDCIRLVVQTGAQLTDYPITYNALELKGHGGREPRPPGTTDQPIHIRSIDVVGGSVAFSVDHDGGKPANDVVTRMLR</sequence>
<accession>A0A7Y6K806</accession>
<dbReference type="RefSeq" id="WP_176112640.1">
    <property type="nucleotide sequence ID" value="NZ_JAALDK010000004.1"/>
</dbReference>
<comment type="caution">
    <text evidence="1">The sequence shown here is derived from an EMBL/GenBank/DDBJ whole genome shotgun (WGS) entry which is preliminary data.</text>
</comment>
<dbReference type="Proteomes" id="UP000594380">
    <property type="component" value="Unassembled WGS sequence"/>
</dbReference>
<reference evidence="1 2" key="1">
    <citation type="submission" date="2020-02" db="EMBL/GenBank/DDBJ databases">
        <title>Paraburkholderia simonii sp. nov. and Paraburkholderia youngii sp. nov. Brazilian and Mexican Mimosa-associated rhizobia.</title>
        <authorList>
            <person name="Mavima L."/>
            <person name="Beukes C.W."/>
            <person name="Chan W.Y."/>
            <person name="Palmer M."/>
            <person name="De Meyer S.E."/>
            <person name="James E.K."/>
            <person name="Venter S.N."/>
            <person name="Steenkamp E.T."/>
        </authorList>
    </citation>
    <scope>NUCLEOTIDE SEQUENCE [LARGE SCALE GENOMIC DNA]</scope>
    <source>
        <strain evidence="1 2">JPY169</strain>
    </source>
</reference>
<evidence type="ECO:0000313" key="2">
    <source>
        <dbReference type="Proteomes" id="UP000594380"/>
    </source>
</evidence>
<dbReference type="EMBL" id="JAALDK010000004">
    <property type="protein sequence ID" value="NUY06116.1"/>
    <property type="molecule type" value="Genomic_DNA"/>
</dbReference>
<dbReference type="GeneID" id="301107066"/>
<evidence type="ECO:0000313" key="1">
    <source>
        <dbReference type="EMBL" id="NUY06116.1"/>
    </source>
</evidence>
<proteinExistence type="predicted"/>
<protein>
    <submittedName>
        <fullName evidence="1">Uncharacterized protein</fullName>
    </submittedName>
</protein>